<accession>A0A7W9ESK8</accession>
<name>A0A7W9ESK8_9SPHN</name>
<comment type="caution">
    <text evidence="1">The sequence shown here is derived from an EMBL/GenBank/DDBJ whole genome shotgun (WGS) entry which is preliminary data.</text>
</comment>
<dbReference type="Proteomes" id="UP000546200">
    <property type="component" value="Unassembled WGS sequence"/>
</dbReference>
<dbReference type="EMBL" id="JACIJK010000001">
    <property type="protein sequence ID" value="MBB5713226.1"/>
    <property type="molecule type" value="Genomic_DNA"/>
</dbReference>
<evidence type="ECO:0000313" key="1">
    <source>
        <dbReference type="EMBL" id="MBB5713226.1"/>
    </source>
</evidence>
<proteinExistence type="predicted"/>
<organism evidence="1 2">
    <name type="scientific">Sphingomonas aerophila</name>
    <dbReference type="NCBI Taxonomy" id="1344948"/>
    <lineage>
        <taxon>Bacteria</taxon>
        <taxon>Pseudomonadati</taxon>
        <taxon>Pseudomonadota</taxon>
        <taxon>Alphaproteobacteria</taxon>
        <taxon>Sphingomonadales</taxon>
        <taxon>Sphingomonadaceae</taxon>
        <taxon>Sphingomonas</taxon>
    </lineage>
</organism>
<protein>
    <submittedName>
        <fullName evidence="1">Uncharacterized protein</fullName>
    </submittedName>
</protein>
<keyword evidence="2" id="KW-1185">Reference proteome</keyword>
<sequence length="177" mass="19551">MLNVGAITYLGLLASSSGVPSKAATQPIVTFASAPSTCAVLQAAYTAAIGRTSPAYPQDVRLSPHGLDDLRKFMPDYRARMKLSEGEFEDLARREHLFNLENFRPACRWTGQTGPTIDDEGHKTFVTFTSPIFSKNRRLALVEVSFLEEGRFGYGVLCTVRLSKAAWTARCLQSWIT</sequence>
<evidence type="ECO:0000313" key="2">
    <source>
        <dbReference type="Proteomes" id="UP000546200"/>
    </source>
</evidence>
<reference evidence="1 2" key="1">
    <citation type="submission" date="2020-08" db="EMBL/GenBank/DDBJ databases">
        <title>Genomic Encyclopedia of Type Strains, Phase IV (KMG-IV): sequencing the most valuable type-strain genomes for metagenomic binning, comparative biology and taxonomic classification.</title>
        <authorList>
            <person name="Goeker M."/>
        </authorList>
    </citation>
    <scope>NUCLEOTIDE SEQUENCE [LARGE SCALE GENOMIC DNA]</scope>
    <source>
        <strain evidence="1 2">DSM 100044</strain>
    </source>
</reference>
<dbReference type="AlphaFoldDB" id="A0A7W9ESK8"/>
<gene>
    <name evidence="1" type="ORF">FHS94_000045</name>
</gene>